<feature type="compositionally biased region" description="Polar residues" evidence="1">
    <location>
        <begin position="1"/>
        <end position="12"/>
    </location>
</feature>
<proteinExistence type="predicted"/>
<dbReference type="HOGENOM" id="CLU_3350995_0_0_1"/>
<evidence type="ECO:0000313" key="3">
    <source>
        <dbReference type="Proteomes" id="UP000008177"/>
    </source>
</evidence>
<reference evidence="3" key="1">
    <citation type="journal article" date="2011" name="PLoS Genet.">
        <title>Genomic analysis of the necrotrophic fungal pathogens Sclerotinia sclerotiorum and Botrytis cinerea.</title>
        <authorList>
            <person name="Amselem J."/>
            <person name="Cuomo C.A."/>
            <person name="van Kan J.A."/>
            <person name="Viaud M."/>
            <person name="Benito E.P."/>
            <person name="Couloux A."/>
            <person name="Coutinho P.M."/>
            <person name="de Vries R.P."/>
            <person name="Dyer P.S."/>
            <person name="Fillinger S."/>
            <person name="Fournier E."/>
            <person name="Gout L."/>
            <person name="Hahn M."/>
            <person name="Kohn L."/>
            <person name="Lapalu N."/>
            <person name="Plummer K.M."/>
            <person name="Pradier J.M."/>
            <person name="Quevillon E."/>
            <person name="Sharon A."/>
            <person name="Simon A."/>
            <person name="ten Have A."/>
            <person name="Tudzynski B."/>
            <person name="Tudzynski P."/>
            <person name="Wincker P."/>
            <person name="Andrew M."/>
            <person name="Anthouard V."/>
            <person name="Beever R.E."/>
            <person name="Beffa R."/>
            <person name="Benoit I."/>
            <person name="Bouzid O."/>
            <person name="Brault B."/>
            <person name="Chen Z."/>
            <person name="Choquer M."/>
            <person name="Collemare J."/>
            <person name="Cotton P."/>
            <person name="Danchin E.G."/>
            <person name="Da Silva C."/>
            <person name="Gautier A."/>
            <person name="Giraud C."/>
            <person name="Giraud T."/>
            <person name="Gonzalez C."/>
            <person name="Grossetete S."/>
            <person name="Guldener U."/>
            <person name="Henrissat B."/>
            <person name="Howlett B.J."/>
            <person name="Kodira C."/>
            <person name="Kretschmer M."/>
            <person name="Lappartient A."/>
            <person name="Leroch M."/>
            <person name="Levis C."/>
            <person name="Mauceli E."/>
            <person name="Neuveglise C."/>
            <person name="Oeser B."/>
            <person name="Pearson M."/>
            <person name="Poulain J."/>
            <person name="Poussereau N."/>
            <person name="Quesneville H."/>
            <person name="Rascle C."/>
            <person name="Schumacher J."/>
            <person name="Segurens B."/>
            <person name="Sexton A."/>
            <person name="Silva E."/>
            <person name="Sirven C."/>
            <person name="Soanes D.M."/>
            <person name="Talbot N.J."/>
            <person name="Templeton M."/>
            <person name="Yandava C."/>
            <person name="Yarden O."/>
            <person name="Zeng Q."/>
            <person name="Rollins J.A."/>
            <person name="Lebrun M.H."/>
            <person name="Dickman M."/>
        </authorList>
    </citation>
    <scope>NUCLEOTIDE SEQUENCE [LARGE SCALE GENOMIC DNA]</scope>
    <source>
        <strain evidence="3">T4</strain>
    </source>
</reference>
<dbReference type="InParanoid" id="G2YUC7"/>
<sequence length="37" mass="4238">MPCSSPSINPSIHQHIPPIRSRECKSHVTFQNKMLHV</sequence>
<protein>
    <submittedName>
        <fullName evidence="2">Uncharacterized protein</fullName>
    </submittedName>
</protein>
<evidence type="ECO:0000313" key="2">
    <source>
        <dbReference type="EMBL" id="CCD55225.1"/>
    </source>
</evidence>
<feature type="region of interest" description="Disordered" evidence="1">
    <location>
        <begin position="1"/>
        <end position="20"/>
    </location>
</feature>
<dbReference type="Proteomes" id="UP000008177">
    <property type="component" value="Unplaced contigs"/>
</dbReference>
<dbReference type="EMBL" id="FQ790354">
    <property type="protein sequence ID" value="CCD55225.1"/>
    <property type="molecule type" value="Genomic_DNA"/>
</dbReference>
<organism evidence="2 3">
    <name type="scientific">Botryotinia fuckeliana (strain T4)</name>
    <name type="common">Noble rot fungus</name>
    <name type="synonym">Botrytis cinerea</name>
    <dbReference type="NCBI Taxonomy" id="999810"/>
    <lineage>
        <taxon>Eukaryota</taxon>
        <taxon>Fungi</taxon>
        <taxon>Dikarya</taxon>
        <taxon>Ascomycota</taxon>
        <taxon>Pezizomycotina</taxon>
        <taxon>Leotiomycetes</taxon>
        <taxon>Helotiales</taxon>
        <taxon>Sclerotiniaceae</taxon>
        <taxon>Botrytis</taxon>
    </lineage>
</organism>
<accession>G2YUC7</accession>
<gene>
    <name evidence="2" type="ORF">BofuT4_uP156210.1</name>
</gene>
<name>G2YUC7_BOTF4</name>
<dbReference type="AlphaFoldDB" id="G2YUC7"/>
<evidence type="ECO:0000256" key="1">
    <source>
        <dbReference type="SAM" id="MobiDB-lite"/>
    </source>
</evidence>